<dbReference type="SUPFAM" id="SSF88659">
    <property type="entry name" value="Sigma3 and sigma4 domains of RNA polymerase sigma factors"/>
    <property type="match status" value="1"/>
</dbReference>
<dbReference type="InterPro" id="IPR013249">
    <property type="entry name" value="RNA_pol_sigma70_r4_t2"/>
</dbReference>
<evidence type="ECO:0000256" key="4">
    <source>
        <dbReference type="ARBA" id="ARBA00023163"/>
    </source>
</evidence>
<name>A0A4R5UG22_9HYPH</name>
<keyword evidence="8" id="KW-1185">Reference proteome</keyword>
<dbReference type="PANTHER" id="PTHR43133">
    <property type="entry name" value="RNA POLYMERASE ECF-TYPE SIGMA FACTO"/>
    <property type="match status" value="1"/>
</dbReference>
<dbReference type="Pfam" id="PF08281">
    <property type="entry name" value="Sigma70_r4_2"/>
    <property type="match status" value="1"/>
</dbReference>
<dbReference type="InterPro" id="IPR036388">
    <property type="entry name" value="WH-like_DNA-bd_sf"/>
</dbReference>
<organism evidence="7 8">
    <name type="scientific">Rhizobium deserti</name>
    <dbReference type="NCBI Taxonomy" id="2547961"/>
    <lineage>
        <taxon>Bacteria</taxon>
        <taxon>Pseudomonadati</taxon>
        <taxon>Pseudomonadota</taxon>
        <taxon>Alphaproteobacteria</taxon>
        <taxon>Hyphomicrobiales</taxon>
        <taxon>Rhizobiaceae</taxon>
        <taxon>Rhizobium/Agrobacterium group</taxon>
        <taxon>Rhizobium</taxon>
    </lineage>
</organism>
<comment type="caution">
    <text evidence="7">The sequence shown here is derived from an EMBL/GenBank/DDBJ whole genome shotgun (WGS) entry which is preliminary data.</text>
</comment>
<dbReference type="GO" id="GO:0016987">
    <property type="term" value="F:sigma factor activity"/>
    <property type="evidence" value="ECO:0007669"/>
    <property type="project" value="UniProtKB-KW"/>
</dbReference>
<dbReference type="Pfam" id="PF04542">
    <property type="entry name" value="Sigma70_r2"/>
    <property type="match status" value="1"/>
</dbReference>
<dbReference type="Proteomes" id="UP000295238">
    <property type="component" value="Unassembled WGS sequence"/>
</dbReference>
<evidence type="ECO:0000259" key="5">
    <source>
        <dbReference type="Pfam" id="PF04542"/>
    </source>
</evidence>
<protein>
    <submittedName>
        <fullName evidence="7">Sigma-70 family RNA polymerase sigma factor</fullName>
    </submittedName>
</protein>
<gene>
    <name evidence="7" type="ORF">E2F50_16655</name>
</gene>
<keyword evidence="3" id="KW-0731">Sigma factor</keyword>
<proteinExistence type="inferred from homology"/>
<comment type="similarity">
    <text evidence="1">Belongs to the sigma-70 factor family. ECF subfamily.</text>
</comment>
<dbReference type="RefSeq" id="WP_133317306.1">
    <property type="nucleotide sequence ID" value="NZ_SMTL01000004.1"/>
</dbReference>
<dbReference type="EMBL" id="SMTL01000004">
    <property type="protein sequence ID" value="TDK34469.1"/>
    <property type="molecule type" value="Genomic_DNA"/>
</dbReference>
<evidence type="ECO:0000259" key="6">
    <source>
        <dbReference type="Pfam" id="PF08281"/>
    </source>
</evidence>
<feature type="domain" description="RNA polymerase sigma factor 70 region 4 type 2" evidence="6">
    <location>
        <begin position="126"/>
        <end position="177"/>
    </location>
</feature>
<evidence type="ECO:0000313" key="7">
    <source>
        <dbReference type="EMBL" id="TDK34469.1"/>
    </source>
</evidence>
<dbReference type="InterPro" id="IPR007627">
    <property type="entry name" value="RNA_pol_sigma70_r2"/>
</dbReference>
<dbReference type="InterPro" id="IPR014284">
    <property type="entry name" value="RNA_pol_sigma-70_dom"/>
</dbReference>
<dbReference type="GO" id="GO:0006352">
    <property type="term" value="P:DNA-templated transcription initiation"/>
    <property type="evidence" value="ECO:0007669"/>
    <property type="project" value="InterPro"/>
</dbReference>
<sequence>MHRNEKDHFARLTKAVAEQRDQAAFTMLFDHFAPRLKSWLLKRGLNADEAEELVQEVMAVLWHRAALYDPARSSLSTWLFRIARNRQIDARRRASNRHLNGHEPLLHPLDVPGVDTLLESEERDARVRQALAEIPDDQMTLVQAAYFLGQSHSQIAASTGLPLGTVKSRIRLAFERLRRALQEPSSPS</sequence>
<dbReference type="Gene3D" id="1.10.10.10">
    <property type="entry name" value="Winged helix-like DNA-binding domain superfamily/Winged helix DNA-binding domain"/>
    <property type="match status" value="1"/>
</dbReference>
<dbReference type="GO" id="GO:0003677">
    <property type="term" value="F:DNA binding"/>
    <property type="evidence" value="ECO:0007669"/>
    <property type="project" value="InterPro"/>
</dbReference>
<reference evidence="7 8" key="1">
    <citation type="submission" date="2019-03" db="EMBL/GenBank/DDBJ databases">
        <title>Rhizobium sp. nov., an bacterium isolated from biocrust in Mu Us Desert.</title>
        <authorList>
            <person name="Lixiong L."/>
        </authorList>
    </citation>
    <scope>NUCLEOTIDE SEQUENCE [LARGE SCALE GENOMIC DNA]</scope>
    <source>
        <strain evidence="7 8">SPY-1</strain>
    </source>
</reference>
<keyword evidence="4" id="KW-0804">Transcription</keyword>
<evidence type="ECO:0000256" key="1">
    <source>
        <dbReference type="ARBA" id="ARBA00010641"/>
    </source>
</evidence>
<dbReference type="InterPro" id="IPR013324">
    <property type="entry name" value="RNA_pol_sigma_r3/r4-like"/>
</dbReference>
<dbReference type="OrthoDB" id="9784272at2"/>
<evidence type="ECO:0000313" key="8">
    <source>
        <dbReference type="Proteomes" id="UP000295238"/>
    </source>
</evidence>
<keyword evidence="2" id="KW-0805">Transcription regulation</keyword>
<evidence type="ECO:0000256" key="2">
    <source>
        <dbReference type="ARBA" id="ARBA00023015"/>
    </source>
</evidence>
<dbReference type="NCBIfam" id="TIGR02937">
    <property type="entry name" value="sigma70-ECF"/>
    <property type="match status" value="1"/>
</dbReference>
<dbReference type="Gene3D" id="1.10.1740.10">
    <property type="match status" value="1"/>
</dbReference>
<evidence type="ECO:0000256" key="3">
    <source>
        <dbReference type="ARBA" id="ARBA00023082"/>
    </source>
</evidence>
<dbReference type="SUPFAM" id="SSF88946">
    <property type="entry name" value="Sigma2 domain of RNA polymerase sigma factors"/>
    <property type="match status" value="1"/>
</dbReference>
<dbReference type="PANTHER" id="PTHR43133:SF62">
    <property type="entry name" value="RNA POLYMERASE SIGMA FACTOR SIGZ"/>
    <property type="match status" value="1"/>
</dbReference>
<dbReference type="InterPro" id="IPR039425">
    <property type="entry name" value="RNA_pol_sigma-70-like"/>
</dbReference>
<dbReference type="AlphaFoldDB" id="A0A4R5UG22"/>
<dbReference type="InterPro" id="IPR013325">
    <property type="entry name" value="RNA_pol_sigma_r2"/>
</dbReference>
<dbReference type="CDD" id="cd06171">
    <property type="entry name" value="Sigma70_r4"/>
    <property type="match status" value="1"/>
</dbReference>
<feature type="domain" description="RNA polymerase sigma-70 region 2" evidence="5">
    <location>
        <begin position="28"/>
        <end position="95"/>
    </location>
</feature>
<accession>A0A4R5UG22</accession>